<protein>
    <submittedName>
        <fullName evidence="2">F-box domain protein</fullName>
    </submittedName>
</protein>
<accession>A0A0B1T5J9</accession>
<organism evidence="2 3">
    <name type="scientific">Oesophagostomum dentatum</name>
    <name type="common">Nodular worm</name>
    <dbReference type="NCBI Taxonomy" id="61180"/>
    <lineage>
        <taxon>Eukaryota</taxon>
        <taxon>Metazoa</taxon>
        <taxon>Ecdysozoa</taxon>
        <taxon>Nematoda</taxon>
        <taxon>Chromadorea</taxon>
        <taxon>Rhabditida</taxon>
        <taxon>Rhabditina</taxon>
        <taxon>Rhabditomorpha</taxon>
        <taxon>Strongyloidea</taxon>
        <taxon>Strongylidae</taxon>
        <taxon>Oesophagostomum</taxon>
    </lineage>
</organism>
<sequence>MEEDVNFPLNFDIDVFEEKFTRWNELPVEVKIQILQYLPFHTLRNFMFLSKDCLAVASNVKISVYGVYFQDKRCIYNTNISNEEASLIILVAYEHRWKNPGNSCKREYRIIFAGDENGGCFVRRLIKRRRFKYSKALIRYENETCGSAAFRVFLHLMRNLKSANVTIQKDSIYPEIERVLKEEPSSPPFSCERFSVATEDRKLIPLLPKFLAPGCELSFSTSMAIYHDEIFADTEFCSSELMRAAPRFETEALVGVTDEQLPYLQASMLSMNAPYITSKGINGMILASLFNWLDGKRKIVRIVLRQTQELKNEVVLDGVDHSLLTSQSEMSKDPYLSCKLEGFVPSGRFTGITNKTGAFMVVNVCSNYCTLFDPYWE</sequence>
<dbReference type="Proteomes" id="UP000053660">
    <property type="component" value="Unassembled WGS sequence"/>
</dbReference>
<dbReference type="OrthoDB" id="5838623at2759"/>
<gene>
    <name evidence="2" type="ORF">OESDEN_07248</name>
</gene>
<evidence type="ECO:0000313" key="2">
    <source>
        <dbReference type="EMBL" id="KHJ92853.1"/>
    </source>
</evidence>
<evidence type="ECO:0000313" key="3">
    <source>
        <dbReference type="Proteomes" id="UP000053660"/>
    </source>
</evidence>
<dbReference type="Pfam" id="PF00646">
    <property type="entry name" value="F-box"/>
    <property type="match status" value="1"/>
</dbReference>
<dbReference type="SUPFAM" id="SSF81383">
    <property type="entry name" value="F-box domain"/>
    <property type="match status" value="1"/>
</dbReference>
<proteinExistence type="predicted"/>
<dbReference type="EMBL" id="KN551090">
    <property type="protein sequence ID" value="KHJ92853.1"/>
    <property type="molecule type" value="Genomic_DNA"/>
</dbReference>
<name>A0A0B1T5J9_OESDE</name>
<keyword evidence="3" id="KW-1185">Reference proteome</keyword>
<evidence type="ECO:0000259" key="1">
    <source>
        <dbReference type="Pfam" id="PF00646"/>
    </source>
</evidence>
<feature type="domain" description="F-box" evidence="1">
    <location>
        <begin position="23"/>
        <end position="61"/>
    </location>
</feature>
<dbReference type="InterPro" id="IPR036047">
    <property type="entry name" value="F-box-like_dom_sf"/>
</dbReference>
<dbReference type="AlphaFoldDB" id="A0A0B1T5J9"/>
<dbReference type="InterPro" id="IPR001810">
    <property type="entry name" value="F-box_dom"/>
</dbReference>
<reference evidence="2 3" key="1">
    <citation type="submission" date="2014-03" db="EMBL/GenBank/DDBJ databases">
        <title>Draft genome of the hookworm Oesophagostomum dentatum.</title>
        <authorList>
            <person name="Mitreva M."/>
        </authorList>
    </citation>
    <scope>NUCLEOTIDE SEQUENCE [LARGE SCALE GENOMIC DNA]</scope>
    <source>
        <strain evidence="2 3">OD-Hann</strain>
    </source>
</reference>